<dbReference type="Proteomes" id="UP000245712">
    <property type="component" value="Unassembled WGS sequence"/>
</dbReference>
<name>A0ABX5KYD6_9BURK</name>
<keyword evidence="7" id="KW-1185">Reference proteome</keyword>
<evidence type="ECO:0000256" key="3">
    <source>
        <dbReference type="ARBA" id="ARBA00022801"/>
    </source>
</evidence>
<evidence type="ECO:0000259" key="5">
    <source>
        <dbReference type="Pfam" id="PF01343"/>
    </source>
</evidence>
<dbReference type="PANTHER" id="PTHR33209">
    <property type="entry name" value="PROTEASE 4"/>
    <property type="match status" value="1"/>
</dbReference>
<dbReference type="Pfam" id="PF01343">
    <property type="entry name" value="Peptidase_S49"/>
    <property type="match status" value="1"/>
</dbReference>
<comment type="similarity">
    <text evidence="1">Belongs to the peptidase S49 family.</text>
</comment>
<evidence type="ECO:0000256" key="2">
    <source>
        <dbReference type="ARBA" id="ARBA00022670"/>
    </source>
</evidence>
<evidence type="ECO:0000256" key="4">
    <source>
        <dbReference type="ARBA" id="ARBA00022825"/>
    </source>
</evidence>
<protein>
    <submittedName>
        <fullName evidence="6">Protein C</fullName>
    </submittedName>
</protein>
<evidence type="ECO:0000256" key="1">
    <source>
        <dbReference type="ARBA" id="ARBA00008683"/>
    </source>
</evidence>
<keyword evidence="2" id="KW-0645">Protease</keyword>
<organism evidence="6 7">
    <name type="scientific">Paraburkholderia unamae</name>
    <dbReference type="NCBI Taxonomy" id="219649"/>
    <lineage>
        <taxon>Bacteria</taxon>
        <taxon>Pseudomonadati</taxon>
        <taxon>Pseudomonadota</taxon>
        <taxon>Betaproteobacteria</taxon>
        <taxon>Burkholderiales</taxon>
        <taxon>Burkholderiaceae</taxon>
        <taxon>Paraburkholderia</taxon>
    </lineage>
</organism>
<dbReference type="RefSeq" id="WP_116609880.1">
    <property type="nucleotide sequence ID" value="NZ_QEOB01000002.1"/>
</dbReference>
<sequence length="323" mass="34042">MRPHLRLASLIFNQPQLVTDQMMDLAMQWAAQSLHLNIVNLSVNGAQPKIMGDDDHGGGAQMAAAADRRRAVVADTGLDIIPVSGILVSRSAHMNACEPMTSYEGLRSSVNQAAADPAVEHIVLDIDSNGGSATGAFELADDIRAAAQVKPITAIVNFSAFSGGYLIAAAASNVIVSQTSGVGSVGVIAKHADVSKRDEQQGVKVTSVFAGNHKNDLTPHEPLSDQSLQFLQGMVQNSYQQFVDAIANFRGLTTQAVKDTQAGIFFGKQGVDAGLADSVETPQAAINRIAAEVRAARADRQARAPARRSVAAQAAAMNMRARY</sequence>
<dbReference type="InterPro" id="IPR033855">
    <property type="entry name" value="Protein_C"/>
</dbReference>
<dbReference type="Gene3D" id="3.90.226.10">
    <property type="entry name" value="2-enoyl-CoA Hydratase, Chain A, domain 1"/>
    <property type="match status" value="1"/>
</dbReference>
<evidence type="ECO:0000313" key="7">
    <source>
        <dbReference type="Proteomes" id="UP000245712"/>
    </source>
</evidence>
<dbReference type="CDD" id="cd07022">
    <property type="entry name" value="S49_Sppa_36K_type"/>
    <property type="match status" value="1"/>
</dbReference>
<keyword evidence="3" id="KW-0378">Hydrolase</keyword>
<accession>A0ABX5KYD6</accession>
<dbReference type="InterPro" id="IPR029045">
    <property type="entry name" value="ClpP/crotonase-like_dom_sf"/>
</dbReference>
<dbReference type="Gene3D" id="6.20.330.10">
    <property type="match status" value="1"/>
</dbReference>
<feature type="domain" description="Peptidase S49" evidence="5">
    <location>
        <begin position="147"/>
        <end position="293"/>
    </location>
</feature>
<evidence type="ECO:0000313" key="6">
    <source>
        <dbReference type="EMBL" id="PVX86472.1"/>
    </source>
</evidence>
<dbReference type="EMBL" id="QEOB01000002">
    <property type="protein sequence ID" value="PVX86472.1"/>
    <property type="molecule type" value="Genomic_DNA"/>
</dbReference>
<dbReference type="PANTHER" id="PTHR33209:SF1">
    <property type="entry name" value="PEPTIDASE S49 DOMAIN-CONTAINING PROTEIN"/>
    <property type="match status" value="1"/>
</dbReference>
<keyword evidence="4" id="KW-0720">Serine protease</keyword>
<dbReference type="SUPFAM" id="SSF52096">
    <property type="entry name" value="ClpP/crotonase"/>
    <property type="match status" value="1"/>
</dbReference>
<reference evidence="6 7" key="1">
    <citation type="submission" date="2018-05" db="EMBL/GenBank/DDBJ databases">
        <title>Genomic Encyclopedia of Type Strains, Phase IV (KMG-V): Genome sequencing to study the core and pangenomes of soil and plant-associated prokaryotes.</title>
        <authorList>
            <person name="Whitman W."/>
        </authorList>
    </citation>
    <scope>NUCLEOTIDE SEQUENCE [LARGE SCALE GENOMIC DNA]</scope>
    <source>
        <strain evidence="6 7">SCZa-39</strain>
    </source>
</reference>
<gene>
    <name evidence="6" type="ORF">C7402_102308</name>
</gene>
<dbReference type="InterPro" id="IPR002142">
    <property type="entry name" value="Peptidase_S49"/>
</dbReference>
<comment type="caution">
    <text evidence="6">The sequence shown here is derived from an EMBL/GenBank/DDBJ whole genome shotgun (WGS) entry which is preliminary data.</text>
</comment>
<proteinExistence type="inferred from homology"/>